<reference evidence="1 2" key="1">
    <citation type="journal article" date="2024" name="J Genomics">
        <title>Draft genome sequencing and assembly of Favolaschia claudopus CIRM-BRFM 2984 isolated from oak limbs.</title>
        <authorList>
            <person name="Navarro D."/>
            <person name="Drula E."/>
            <person name="Chaduli D."/>
            <person name="Cazenave R."/>
            <person name="Ahrendt S."/>
            <person name="Wang J."/>
            <person name="Lipzen A."/>
            <person name="Daum C."/>
            <person name="Barry K."/>
            <person name="Grigoriev I.V."/>
            <person name="Favel A."/>
            <person name="Rosso M.N."/>
            <person name="Martin F."/>
        </authorList>
    </citation>
    <scope>NUCLEOTIDE SEQUENCE [LARGE SCALE GENOMIC DNA]</scope>
    <source>
        <strain evidence="1 2">CIRM-BRFM 2984</strain>
    </source>
</reference>
<keyword evidence="2" id="KW-1185">Reference proteome</keyword>
<name>A0AAW0AUQ8_9AGAR</name>
<evidence type="ECO:0000313" key="2">
    <source>
        <dbReference type="Proteomes" id="UP001362999"/>
    </source>
</evidence>
<gene>
    <name evidence="1" type="ORF">R3P38DRAFT_3201615</name>
</gene>
<evidence type="ECO:0000313" key="1">
    <source>
        <dbReference type="EMBL" id="KAK7017226.1"/>
    </source>
</evidence>
<sequence length="331" mass="37052">MDSFYPHNEAADLVQIWSLKASNEDAPLVKAGLSFPAYSIDSDLLKIKKFDGGDTAKVYVSDLQLSEKRTSEGIFSVVGVLCAKELPPVKKHVMNPKRVPYIRQHAGIVGYGALAFEQSLMNLSSIGYDMVVAFGSREIEGWKTEKTHAVGGPELSSSCRYFTVGKNTPDNSKVAFPSAVDPFGVLSSYVNETVNHCFDNDVMYMQYNDKTRRCMLKDPATFQLGDVVEMGVSLVTWKTGRNNTLESKYTTKLVLRTLTFLDGSLSRKAYIARNARPVKSININTEEVLNTLSLKRARFVEDQLHETFEGDEQETCETRRKLARMNLDDVE</sequence>
<dbReference type="AlphaFoldDB" id="A0AAW0AUQ8"/>
<dbReference type="Proteomes" id="UP001362999">
    <property type="component" value="Unassembled WGS sequence"/>
</dbReference>
<dbReference type="EMBL" id="JAWWNJ010000048">
    <property type="protein sequence ID" value="KAK7017226.1"/>
    <property type="molecule type" value="Genomic_DNA"/>
</dbReference>
<comment type="caution">
    <text evidence="1">The sequence shown here is derived from an EMBL/GenBank/DDBJ whole genome shotgun (WGS) entry which is preliminary data.</text>
</comment>
<protein>
    <submittedName>
        <fullName evidence="1">Uncharacterized protein</fullName>
    </submittedName>
</protein>
<proteinExistence type="predicted"/>
<accession>A0AAW0AUQ8</accession>
<organism evidence="1 2">
    <name type="scientific">Favolaschia claudopus</name>
    <dbReference type="NCBI Taxonomy" id="2862362"/>
    <lineage>
        <taxon>Eukaryota</taxon>
        <taxon>Fungi</taxon>
        <taxon>Dikarya</taxon>
        <taxon>Basidiomycota</taxon>
        <taxon>Agaricomycotina</taxon>
        <taxon>Agaricomycetes</taxon>
        <taxon>Agaricomycetidae</taxon>
        <taxon>Agaricales</taxon>
        <taxon>Marasmiineae</taxon>
        <taxon>Mycenaceae</taxon>
        <taxon>Favolaschia</taxon>
    </lineage>
</organism>